<dbReference type="Pfam" id="PF01230">
    <property type="entry name" value="HIT"/>
    <property type="match status" value="1"/>
</dbReference>
<evidence type="ECO:0000256" key="1">
    <source>
        <dbReference type="PROSITE-ProRule" id="PRU00464"/>
    </source>
</evidence>
<reference evidence="3 4" key="1">
    <citation type="submission" date="2024-03" db="EMBL/GenBank/DDBJ databases">
        <title>A high-quality draft genome sequence of Diaporthe vaccinii, a causative agent of upright dieback and viscid rot disease in cranberry plants.</title>
        <authorList>
            <person name="Sarrasin M."/>
            <person name="Lang B.F."/>
            <person name="Burger G."/>
        </authorList>
    </citation>
    <scope>NUCLEOTIDE SEQUENCE [LARGE SCALE GENOMIC DNA]</scope>
    <source>
        <strain evidence="3 4">IS7</strain>
    </source>
</reference>
<evidence type="ECO:0000259" key="2">
    <source>
        <dbReference type="PROSITE" id="PS51084"/>
    </source>
</evidence>
<protein>
    <recommendedName>
        <fullName evidence="2">HIT domain-containing protein</fullName>
    </recommendedName>
</protein>
<feature type="domain" description="HIT" evidence="2">
    <location>
        <begin position="9"/>
        <end position="135"/>
    </location>
</feature>
<dbReference type="InterPro" id="IPR039384">
    <property type="entry name" value="HINT"/>
</dbReference>
<dbReference type="PROSITE" id="PS51084">
    <property type="entry name" value="HIT_2"/>
    <property type="match status" value="1"/>
</dbReference>
<dbReference type="PANTHER" id="PTHR46648:SF1">
    <property type="entry name" value="ADENOSINE 5'-MONOPHOSPHORAMIDASE HNT1"/>
    <property type="match status" value="1"/>
</dbReference>
<feature type="short sequence motif" description="Histidine triad motif" evidence="1">
    <location>
        <begin position="120"/>
        <end position="124"/>
    </location>
</feature>
<dbReference type="PRINTS" id="PR00332">
    <property type="entry name" value="HISTRIAD"/>
</dbReference>
<evidence type="ECO:0000313" key="4">
    <source>
        <dbReference type="Proteomes" id="UP001600888"/>
    </source>
</evidence>
<organism evidence="3 4">
    <name type="scientific">Diaporthe vaccinii</name>
    <dbReference type="NCBI Taxonomy" id="105482"/>
    <lineage>
        <taxon>Eukaryota</taxon>
        <taxon>Fungi</taxon>
        <taxon>Dikarya</taxon>
        <taxon>Ascomycota</taxon>
        <taxon>Pezizomycotina</taxon>
        <taxon>Sordariomycetes</taxon>
        <taxon>Sordariomycetidae</taxon>
        <taxon>Diaporthales</taxon>
        <taxon>Diaporthaceae</taxon>
        <taxon>Diaporthe</taxon>
        <taxon>Diaporthe eres species complex</taxon>
    </lineage>
</organism>
<dbReference type="InterPro" id="IPR036265">
    <property type="entry name" value="HIT-like_sf"/>
</dbReference>
<proteinExistence type="predicted"/>
<dbReference type="InterPro" id="IPR019808">
    <property type="entry name" value="Histidine_triad_CS"/>
</dbReference>
<dbReference type="SUPFAM" id="SSF54197">
    <property type="entry name" value="HIT-like"/>
    <property type="match status" value="1"/>
</dbReference>
<dbReference type="InterPro" id="IPR011146">
    <property type="entry name" value="HIT-like"/>
</dbReference>
<sequence>MSSRMAACIFCKIIKGEIPSFKLFESEKTLAFMDIQPLSKGHALIIPKYHGEKLADIPDEHLTELLVCVTTPISCTRSYGLGKLTTRTQPVAKKIAIASGAKDYNILQNNGKIAHQEVGHVHVHIIPKPNETEGLGIGWPMQKLEMDELKALAEQIKSKV</sequence>
<evidence type="ECO:0000313" key="3">
    <source>
        <dbReference type="EMBL" id="KAL2278002.1"/>
    </source>
</evidence>
<dbReference type="Proteomes" id="UP001600888">
    <property type="component" value="Unassembled WGS sequence"/>
</dbReference>
<dbReference type="InterPro" id="IPR001310">
    <property type="entry name" value="Histidine_triad_HIT"/>
</dbReference>
<accession>A0ABR4E6D1</accession>
<dbReference type="CDD" id="cd01277">
    <property type="entry name" value="HINT_subgroup"/>
    <property type="match status" value="1"/>
</dbReference>
<gene>
    <name evidence="3" type="ORF">FJTKL_14972</name>
</gene>
<name>A0ABR4E6D1_9PEZI</name>
<dbReference type="PROSITE" id="PS00892">
    <property type="entry name" value="HIT_1"/>
    <property type="match status" value="1"/>
</dbReference>
<comment type="caution">
    <text evidence="3">The sequence shown here is derived from an EMBL/GenBank/DDBJ whole genome shotgun (WGS) entry which is preliminary data.</text>
</comment>
<keyword evidence="4" id="KW-1185">Reference proteome</keyword>
<dbReference type="Gene3D" id="3.30.428.10">
    <property type="entry name" value="HIT-like"/>
    <property type="match status" value="1"/>
</dbReference>
<dbReference type="PANTHER" id="PTHR46648">
    <property type="entry name" value="HIT FAMILY PROTEIN 1"/>
    <property type="match status" value="1"/>
</dbReference>
<dbReference type="EMBL" id="JBAWTH010000091">
    <property type="protein sequence ID" value="KAL2278002.1"/>
    <property type="molecule type" value="Genomic_DNA"/>
</dbReference>